<keyword evidence="4" id="KW-1185">Reference proteome</keyword>
<reference evidence="3 4" key="1">
    <citation type="submission" date="2019-06" db="EMBL/GenBank/DDBJ databases">
        <title>Whole genome shotgun sequence of Cellulomonas uda NBRC 3747.</title>
        <authorList>
            <person name="Hosoyama A."/>
            <person name="Uohara A."/>
            <person name="Ohji S."/>
            <person name="Ichikawa N."/>
        </authorList>
    </citation>
    <scope>NUCLEOTIDE SEQUENCE [LARGE SCALE GENOMIC DNA]</scope>
    <source>
        <strain evidence="3 4">NBRC 3747</strain>
    </source>
</reference>
<evidence type="ECO:0000313" key="3">
    <source>
        <dbReference type="EMBL" id="GEA81978.1"/>
    </source>
</evidence>
<evidence type="ECO:0000259" key="2">
    <source>
        <dbReference type="Pfam" id="PF01757"/>
    </source>
</evidence>
<dbReference type="Pfam" id="PF01757">
    <property type="entry name" value="Acyl_transf_3"/>
    <property type="match status" value="1"/>
</dbReference>
<evidence type="ECO:0000256" key="1">
    <source>
        <dbReference type="SAM" id="Phobius"/>
    </source>
</evidence>
<dbReference type="RefSeq" id="WP_244937769.1">
    <property type="nucleotide sequence ID" value="NZ_BJLP01000043.1"/>
</dbReference>
<keyword evidence="1" id="KW-0472">Membrane</keyword>
<organism evidence="3 4">
    <name type="scientific">Cellulomonas uda</name>
    <dbReference type="NCBI Taxonomy" id="1714"/>
    <lineage>
        <taxon>Bacteria</taxon>
        <taxon>Bacillati</taxon>
        <taxon>Actinomycetota</taxon>
        <taxon>Actinomycetes</taxon>
        <taxon>Micrococcales</taxon>
        <taxon>Cellulomonadaceae</taxon>
        <taxon>Cellulomonas</taxon>
    </lineage>
</organism>
<feature type="domain" description="Acyltransferase 3" evidence="2">
    <location>
        <begin position="5"/>
        <end position="310"/>
    </location>
</feature>
<dbReference type="Proteomes" id="UP000315842">
    <property type="component" value="Unassembled WGS sequence"/>
</dbReference>
<dbReference type="AlphaFoldDB" id="A0A4Y3KG45"/>
<dbReference type="PANTHER" id="PTHR30590">
    <property type="entry name" value="INNER MEMBRANE PROTEIN"/>
    <property type="match status" value="1"/>
</dbReference>
<comment type="caution">
    <text evidence="3">The sequence shown here is derived from an EMBL/GenBank/DDBJ whole genome shotgun (WGS) entry which is preliminary data.</text>
</comment>
<feature type="transmembrane region" description="Helical" evidence="1">
    <location>
        <begin position="196"/>
        <end position="215"/>
    </location>
</feature>
<keyword evidence="1" id="KW-1133">Transmembrane helix</keyword>
<dbReference type="InterPro" id="IPR002656">
    <property type="entry name" value="Acyl_transf_3_dom"/>
</dbReference>
<feature type="transmembrane region" description="Helical" evidence="1">
    <location>
        <begin position="99"/>
        <end position="118"/>
    </location>
</feature>
<protein>
    <recommendedName>
        <fullName evidence="2">Acyltransferase 3 domain-containing protein</fullName>
    </recommendedName>
</protein>
<dbReference type="InterPro" id="IPR052529">
    <property type="entry name" value="Bact_Transport_Assoc"/>
</dbReference>
<keyword evidence="1" id="KW-0812">Transmembrane</keyword>
<dbReference type="GO" id="GO:0016747">
    <property type="term" value="F:acyltransferase activity, transferring groups other than amino-acyl groups"/>
    <property type="evidence" value="ECO:0007669"/>
    <property type="project" value="InterPro"/>
</dbReference>
<proteinExistence type="predicted"/>
<feature type="transmembrane region" description="Helical" evidence="1">
    <location>
        <begin position="265"/>
        <end position="288"/>
    </location>
</feature>
<feature type="transmembrane region" description="Helical" evidence="1">
    <location>
        <begin position="46"/>
        <end position="63"/>
    </location>
</feature>
<feature type="transmembrane region" description="Helical" evidence="1">
    <location>
        <begin position="235"/>
        <end position="253"/>
    </location>
</feature>
<gene>
    <name evidence="3" type="ORF">CUD01_24220</name>
</gene>
<name>A0A4Y3KG45_CELUD</name>
<feature type="transmembrane region" description="Helical" evidence="1">
    <location>
        <begin position="294"/>
        <end position="315"/>
    </location>
</feature>
<dbReference type="EMBL" id="BJLP01000043">
    <property type="protein sequence ID" value="GEA81978.1"/>
    <property type="molecule type" value="Genomic_DNA"/>
</dbReference>
<evidence type="ECO:0000313" key="4">
    <source>
        <dbReference type="Proteomes" id="UP000315842"/>
    </source>
</evidence>
<dbReference type="PANTHER" id="PTHR30590:SF2">
    <property type="entry name" value="INNER MEMBRANE PROTEIN"/>
    <property type="match status" value="1"/>
</dbReference>
<feature type="transmembrane region" description="Helical" evidence="1">
    <location>
        <begin position="165"/>
        <end position="184"/>
    </location>
</feature>
<accession>A0A4Y3KG45</accession>
<sequence length="343" mass="34972">MARLAGIDVARGTAVLGMVTAHVGPDAPGRTTTADRVLELADGRSSALFVVLAGLSLALLSGGRAPVVGRDLTRARVRIAGRALVVLAVGLALERLDTPILVILPTYAVLFLAGCAVLTWTVRTLVAAAATVALVAPAVREAVGLDADPGAGLLGDLALLLVGPHYPALVWSAYLLAGLALGRCDLTAPAVQRRTALVGGALAVVGYGGGWLGRLLAEDPALLSTRPHASSPVEVIGNTGAALLVVAACLAAAPRLPRALSPLAAVGALAFTAYTAQVVVVAAVGPQIVWQPLWTSWLVVVVATVLACWAWRAWLGRGPLERLLRGVSARVAERVVPRAAPVG</sequence>